<sequence length="291" mass="31172">MTATGPKSGSQALAARWRGVAWMGGAVLSFLLMALSGRELSATLSTFQILCFRSVVGLVIVGTLAWHAGWRVLHTRRLGLHVGRNLAHLGGQFGWFFAIGALPLASVFAIEFTIPLWTALLAALLLRERLTAQRAGLIVLGLAGVLMILRPGAGLLQWASLAALGGAVAYALSYLATKRLAPTDAPLAILFYMTVVQLPLATAGALWTWQPPDWGQWPWILLVGLTALSAHYCIARALKLAELAAVMPVDFLRLPLVALLGWWLYGERVDALALAGMAVIVAANVLNLRAR</sequence>
<dbReference type="PANTHER" id="PTHR22911:SF6">
    <property type="entry name" value="SOLUTE CARRIER FAMILY 35 MEMBER G1"/>
    <property type="match status" value="1"/>
</dbReference>
<feature type="transmembrane region" description="Helical" evidence="5">
    <location>
        <begin position="219"/>
        <end position="238"/>
    </location>
</feature>
<feature type="transmembrane region" description="Helical" evidence="5">
    <location>
        <begin position="155"/>
        <end position="175"/>
    </location>
</feature>
<feature type="transmembrane region" description="Helical" evidence="5">
    <location>
        <begin position="93"/>
        <end position="125"/>
    </location>
</feature>
<dbReference type="Pfam" id="PF00892">
    <property type="entry name" value="EamA"/>
    <property type="match status" value="2"/>
</dbReference>
<evidence type="ECO:0000256" key="3">
    <source>
        <dbReference type="ARBA" id="ARBA00022989"/>
    </source>
</evidence>
<evidence type="ECO:0000256" key="5">
    <source>
        <dbReference type="SAM" id="Phobius"/>
    </source>
</evidence>
<evidence type="ECO:0000256" key="4">
    <source>
        <dbReference type="ARBA" id="ARBA00023136"/>
    </source>
</evidence>
<feature type="domain" description="EamA" evidence="6">
    <location>
        <begin position="158"/>
        <end position="287"/>
    </location>
</feature>
<feature type="transmembrane region" description="Helical" evidence="5">
    <location>
        <begin position="245"/>
        <end position="265"/>
    </location>
</feature>
<evidence type="ECO:0000313" key="7">
    <source>
        <dbReference type="EMBL" id="RVT48950.1"/>
    </source>
</evidence>
<keyword evidence="3 5" id="KW-1133">Transmembrane helix</keyword>
<comment type="caution">
    <text evidence="7">The sequence shown here is derived from an EMBL/GenBank/DDBJ whole genome shotgun (WGS) entry which is preliminary data.</text>
</comment>
<feature type="domain" description="EamA" evidence="6">
    <location>
        <begin position="18"/>
        <end position="149"/>
    </location>
</feature>
<reference evidence="7 8" key="1">
    <citation type="submission" date="2019-01" db="EMBL/GenBank/DDBJ databases">
        <authorList>
            <person name="Chen W.-M."/>
        </authorList>
    </citation>
    <scope>NUCLEOTIDE SEQUENCE [LARGE SCALE GENOMIC DNA]</scope>
    <source>
        <strain evidence="7 8">ICH-3</strain>
    </source>
</reference>
<dbReference type="Proteomes" id="UP000288178">
    <property type="component" value="Unassembled WGS sequence"/>
</dbReference>
<evidence type="ECO:0000259" key="6">
    <source>
        <dbReference type="Pfam" id="PF00892"/>
    </source>
</evidence>
<feature type="transmembrane region" description="Helical" evidence="5">
    <location>
        <begin position="50"/>
        <end position="73"/>
    </location>
</feature>
<evidence type="ECO:0000256" key="1">
    <source>
        <dbReference type="ARBA" id="ARBA00004141"/>
    </source>
</evidence>
<protein>
    <submittedName>
        <fullName evidence="7">DMT family transporter</fullName>
    </submittedName>
</protein>
<dbReference type="InterPro" id="IPR000620">
    <property type="entry name" value="EamA_dom"/>
</dbReference>
<dbReference type="EMBL" id="SACT01000009">
    <property type="protein sequence ID" value="RVT48950.1"/>
    <property type="molecule type" value="Genomic_DNA"/>
</dbReference>
<feature type="transmembrane region" description="Helical" evidence="5">
    <location>
        <begin position="187"/>
        <end position="207"/>
    </location>
</feature>
<evidence type="ECO:0000256" key="2">
    <source>
        <dbReference type="ARBA" id="ARBA00022692"/>
    </source>
</evidence>
<feature type="transmembrane region" description="Helical" evidence="5">
    <location>
        <begin position="20"/>
        <end position="38"/>
    </location>
</feature>
<feature type="transmembrane region" description="Helical" evidence="5">
    <location>
        <begin position="271"/>
        <end position="288"/>
    </location>
</feature>
<keyword evidence="4 5" id="KW-0472">Membrane</keyword>
<name>A0A3S2UM95_9BURK</name>
<dbReference type="InterPro" id="IPR037185">
    <property type="entry name" value="EmrE-like"/>
</dbReference>
<dbReference type="SUPFAM" id="SSF103481">
    <property type="entry name" value="Multidrug resistance efflux transporter EmrE"/>
    <property type="match status" value="2"/>
</dbReference>
<dbReference type="OrthoDB" id="8584557at2"/>
<feature type="transmembrane region" description="Helical" evidence="5">
    <location>
        <begin position="132"/>
        <end position="149"/>
    </location>
</feature>
<keyword evidence="8" id="KW-1185">Reference proteome</keyword>
<keyword evidence="2 5" id="KW-0812">Transmembrane</keyword>
<dbReference type="AlphaFoldDB" id="A0A3S2UM95"/>
<evidence type="ECO:0000313" key="8">
    <source>
        <dbReference type="Proteomes" id="UP000288178"/>
    </source>
</evidence>
<comment type="subcellular location">
    <subcellularLocation>
        <location evidence="1">Membrane</location>
        <topology evidence="1">Multi-pass membrane protein</topology>
    </subcellularLocation>
</comment>
<organism evidence="7 8">
    <name type="scientific">Rubrivivax albus</name>
    <dbReference type="NCBI Taxonomy" id="2499835"/>
    <lineage>
        <taxon>Bacteria</taxon>
        <taxon>Pseudomonadati</taxon>
        <taxon>Pseudomonadota</taxon>
        <taxon>Betaproteobacteria</taxon>
        <taxon>Burkholderiales</taxon>
        <taxon>Sphaerotilaceae</taxon>
        <taxon>Rubrivivax</taxon>
    </lineage>
</organism>
<proteinExistence type="predicted"/>
<dbReference type="GO" id="GO:0016020">
    <property type="term" value="C:membrane"/>
    <property type="evidence" value="ECO:0007669"/>
    <property type="project" value="UniProtKB-SubCell"/>
</dbReference>
<dbReference type="Gene3D" id="1.10.3730.20">
    <property type="match status" value="1"/>
</dbReference>
<dbReference type="PANTHER" id="PTHR22911">
    <property type="entry name" value="ACYL-MALONYL CONDENSING ENZYME-RELATED"/>
    <property type="match status" value="1"/>
</dbReference>
<gene>
    <name evidence="7" type="ORF">ENE75_21615</name>
</gene>
<accession>A0A3S2UM95</accession>